<accession>A0A2D3V9A8</accession>
<dbReference type="Proteomes" id="UP000225277">
    <property type="component" value="Unassembled WGS sequence"/>
</dbReference>
<keyword evidence="3" id="KW-1185">Reference proteome</keyword>
<dbReference type="RefSeq" id="XP_023627115.1">
    <property type="nucleotide sequence ID" value="XM_023771347.1"/>
</dbReference>
<reference evidence="2 3" key="1">
    <citation type="submission" date="2016-03" db="EMBL/GenBank/DDBJ databases">
        <authorList>
            <person name="Ploux O."/>
        </authorList>
    </citation>
    <scope>NUCLEOTIDE SEQUENCE [LARGE SCALE GENOMIC DNA]</scope>
    <source>
        <strain evidence="2 3">URUG2</strain>
    </source>
</reference>
<protein>
    <submittedName>
        <fullName evidence="2">Uncharacterized protein</fullName>
    </submittedName>
</protein>
<evidence type="ECO:0000313" key="2">
    <source>
        <dbReference type="EMBL" id="CZT20226.1"/>
    </source>
</evidence>
<dbReference type="GeneID" id="35601228"/>
<dbReference type="AlphaFoldDB" id="A0A2D3V9A8"/>
<sequence>MKWANAPKILDDILHTYLELLSIDHPADCATEQLGGLMHSGRAMEKRTFMSLRGAFWTETSLLEKYSKGGPRQLSADSLSKACWAYATALAWRIQKGIPELPKGIQSRTPSPPPTVVRPAQRDTGAWRPRDDAARRTMASKGGISKAGGGAWGNKSEGRRKSGGFMQKGNWRSVEAVK</sequence>
<gene>
    <name evidence="2" type="ORF">RCC_06083</name>
</gene>
<name>A0A2D3V9A8_9PEZI</name>
<proteinExistence type="predicted"/>
<organism evidence="2 3">
    <name type="scientific">Ramularia collo-cygni</name>
    <dbReference type="NCBI Taxonomy" id="112498"/>
    <lineage>
        <taxon>Eukaryota</taxon>
        <taxon>Fungi</taxon>
        <taxon>Dikarya</taxon>
        <taxon>Ascomycota</taxon>
        <taxon>Pezizomycotina</taxon>
        <taxon>Dothideomycetes</taxon>
        <taxon>Dothideomycetidae</taxon>
        <taxon>Mycosphaerellales</taxon>
        <taxon>Mycosphaerellaceae</taxon>
        <taxon>Ramularia</taxon>
    </lineage>
</organism>
<evidence type="ECO:0000256" key="1">
    <source>
        <dbReference type="SAM" id="MobiDB-lite"/>
    </source>
</evidence>
<evidence type="ECO:0000313" key="3">
    <source>
        <dbReference type="Proteomes" id="UP000225277"/>
    </source>
</evidence>
<dbReference type="EMBL" id="FJUY01000009">
    <property type="protein sequence ID" value="CZT20226.1"/>
    <property type="molecule type" value="Genomic_DNA"/>
</dbReference>
<feature type="region of interest" description="Disordered" evidence="1">
    <location>
        <begin position="102"/>
        <end position="178"/>
    </location>
</feature>